<dbReference type="SUPFAM" id="SSF90002">
    <property type="entry name" value="Hypothetical protein YjiA, C-terminal domain"/>
    <property type="match status" value="1"/>
</dbReference>
<accession>A0A2U8WBJ4</accession>
<keyword evidence="1" id="KW-0547">Nucleotide-binding</keyword>
<keyword evidence="3" id="KW-0143">Chaperone</keyword>
<evidence type="ECO:0000256" key="1">
    <source>
        <dbReference type="ARBA" id="ARBA00022741"/>
    </source>
</evidence>
<organism evidence="8 9">
    <name type="scientific">Methylobacterium durans</name>
    <dbReference type="NCBI Taxonomy" id="2202825"/>
    <lineage>
        <taxon>Bacteria</taxon>
        <taxon>Pseudomonadati</taxon>
        <taxon>Pseudomonadota</taxon>
        <taxon>Alphaproteobacteria</taxon>
        <taxon>Hyphomicrobiales</taxon>
        <taxon>Methylobacteriaceae</taxon>
        <taxon>Methylobacterium</taxon>
    </lineage>
</organism>
<sequence>MSVLETRIPVTVLTGFLGSGKTTLLNQLLAHEGAEGAAVIVNEFGEVGIDGQLIVGVDEDIIEINNGCICCTVRADLVTTIERLLARPQRVRRILVETTGLADPAPVIQSFILDERLRAETELDALVTVVDARHNPLWLAMGEAAEAAGGENVAREQIAFADLLLLNKIDLVDEERLAACETELRRLNPLARIRRVQDGRISAEEVLGLRAFDLKNALSIEPELLSDLEHEHDESIRSVAIRTDGDLDPTIFFRWMNRFVQDKGADIFRIKGIVPLQGEARRYVFHGVHMTLDGRPGRPWRPAEPRRGEIVFIGRRLDRAEIEAEIAACTPEQAAA</sequence>
<evidence type="ECO:0000313" key="8">
    <source>
        <dbReference type="EMBL" id="AWN43453.1"/>
    </source>
</evidence>
<dbReference type="InterPro" id="IPR036627">
    <property type="entry name" value="CobW-likC_sf"/>
</dbReference>
<dbReference type="RefSeq" id="WP_109894265.1">
    <property type="nucleotide sequence ID" value="NZ_CP029550.1"/>
</dbReference>
<proteinExistence type="inferred from homology"/>
<evidence type="ECO:0000256" key="5">
    <source>
        <dbReference type="ARBA" id="ARBA00045658"/>
    </source>
</evidence>
<dbReference type="Pfam" id="PF07683">
    <property type="entry name" value="CobW_C"/>
    <property type="match status" value="1"/>
</dbReference>
<dbReference type="CDD" id="cd03112">
    <property type="entry name" value="CobW-like"/>
    <property type="match status" value="1"/>
</dbReference>
<dbReference type="InterPro" id="IPR027417">
    <property type="entry name" value="P-loop_NTPase"/>
</dbReference>
<evidence type="ECO:0000256" key="4">
    <source>
        <dbReference type="ARBA" id="ARBA00034320"/>
    </source>
</evidence>
<comment type="function">
    <text evidence="5">Zinc chaperone that directly transfers zinc cofactor to target proteins, thereby activating them. Zinc is transferred from the CXCC motif in the GTPase domain to the zinc binding site in target proteins in a process requiring GTP hydrolysis.</text>
</comment>
<dbReference type="SUPFAM" id="SSF52540">
    <property type="entry name" value="P-loop containing nucleoside triphosphate hydrolases"/>
    <property type="match status" value="1"/>
</dbReference>
<dbReference type="InterPro" id="IPR051316">
    <property type="entry name" value="Zinc-reg_GTPase_activator"/>
</dbReference>
<evidence type="ECO:0000256" key="6">
    <source>
        <dbReference type="ARBA" id="ARBA00049117"/>
    </source>
</evidence>
<dbReference type="InterPro" id="IPR011629">
    <property type="entry name" value="CobW-like_C"/>
</dbReference>
<dbReference type="Gene3D" id="3.30.1220.10">
    <property type="entry name" value="CobW-like, C-terminal domain"/>
    <property type="match status" value="1"/>
</dbReference>
<keyword evidence="2" id="KW-0378">Hydrolase</keyword>
<dbReference type="PANTHER" id="PTHR13748:SF62">
    <property type="entry name" value="COBW DOMAIN-CONTAINING PROTEIN"/>
    <property type="match status" value="1"/>
</dbReference>
<dbReference type="OrthoDB" id="9808822at2"/>
<evidence type="ECO:0000259" key="7">
    <source>
        <dbReference type="SMART" id="SM00833"/>
    </source>
</evidence>
<name>A0A2U8WBJ4_9HYPH</name>
<reference evidence="9" key="1">
    <citation type="submission" date="2018-05" db="EMBL/GenBank/DDBJ databases">
        <title>Complete Genome Sequence of Methylobacterium sp. 17SD2-17.</title>
        <authorList>
            <person name="Srinivasan S."/>
        </authorList>
    </citation>
    <scope>NUCLEOTIDE SEQUENCE [LARGE SCALE GENOMIC DNA]</scope>
    <source>
        <strain evidence="9">17SD2-17</strain>
    </source>
</reference>
<dbReference type="GO" id="GO:0016787">
    <property type="term" value="F:hydrolase activity"/>
    <property type="evidence" value="ECO:0007669"/>
    <property type="project" value="UniProtKB-KW"/>
</dbReference>
<evidence type="ECO:0000313" key="9">
    <source>
        <dbReference type="Proteomes" id="UP000245926"/>
    </source>
</evidence>
<comment type="similarity">
    <text evidence="4">Belongs to the SIMIBI class G3E GTPase family. ZNG1 subfamily.</text>
</comment>
<dbReference type="SMART" id="SM00833">
    <property type="entry name" value="CobW_C"/>
    <property type="match status" value="1"/>
</dbReference>
<dbReference type="Proteomes" id="UP000245926">
    <property type="component" value="Chromosome"/>
</dbReference>
<gene>
    <name evidence="8" type="ORF">DK389_26755</name>
</gene>
<dbReference type="AlphaFoldDB" id="A0A2U8WBJ4"/>
<comment type="catalytic activity">
    <reaction evidence="6">
        <text>GTP + H2O = GDP + phosphate + H(+)</text>
        <dbReference type="Rhea" id="RHEA:19669"/>
        <dbReference type="ChEBI" id="CHEBI:15377"/>
        <dbReference type="ChEBI" id="CHEBI:15378"/>
        <dbReference type="ChEBI" id="CHEBI:37565"/>
        <dbReference type="ChEBI" id="CHEBI:43474"/>
        <dbReference type="ChEBI" id="CHEBI:58189"/>
    </reaction>
    <physiologicalReaction direction="left-to-right" evidence="6">
        <dbReference type="Rhea" id="RHEA:19670"/>
    </physiologicalReaction>
</comment>
<dbReference type="GO" id="GO:0005737">
    <property type="term" value="C:cytoplasm"/>
    <property type="evidence" value="ECO:0007669"/>
    <property type="project" value="TreeGrafter"/>
</dbReference>
<dbReference type="InterPro" id="IPR003495">
    <property type="entry name" value="CobW/HypB/UreG_nucleotide-bd"/>
</dbReference>
<evidence type="ECO:0000256" key="2">
    <source>
        <dbReference type="ARBA" id="ARBA00022801"/>
    </source>
</evidence>
<feature type="domain" description="CobW C-terminal" evidence="7">
    <location>
        <begin position="236"/>
        <end position="330"/>
    </location>
</feature>
<dbReference type="Gene3D" id="3.40.50.300">
    <property type="entry name" value="P-loop containing nucleotide triphosphate hydrolases"/>
    <property type="match status" value="1"/>
</dbReference>
<dbReference type="GO" id="GO:0000166">
    <property type="term" value="F:nucleotide binding"/>
    <property type="evidence" value="ECO:0007669"/>
    <property type="project" value="UniProtKB-KW"/>
</dbReference>
<dbReference type="PANTHER" id="PTHR13748">
    <property type="entry name" value="COBW-RELATED"/>
    <property type="match status" value="1"/>
</dbReference>
<protein>
    <submittedName>
        <fullName evidence="8">Cobalamin biosynthesis protein CobW</fullName>
    </submittedName>
</protein>
<dbReference type="EMBL" id="CP029550">
    <property type="protein sequence ID" value="AWN43453.1"/>
    <property type="molecule type" value="Genomic_DNA"/>
</dbReference>
<evidence type="ECO:0000256" key="3">
    <source>
        <dbReference type="ARBA" id="ARBA00023186"/>
    </source>
</evidence>
<dbReference type="KEGG" id="mets:DK389_26755"/>
<dbReference type="Pfam" id="PF02492">
    <property type="entry name" value="cobW"/>
    <property type="match status" value="1"/>
</dbReference>
<keyword evidence="9" id="KW-1185">Reference proteome</keyword>